<reference evidence="3" key="1">
    <citation type="submission" date="2023-07" db="EMBL/GenBank/DDBJ databases">
        <authorList>
            <person name="Kim M."/>
        </authorList>
    </citation>
    <scope>NUCLEOTIDE SEQUENCE</scope>
    <source>
        <strain evidence="3">BIUV-7</strain>
    </source>
</reference>
<organism evidence="3 4">
    <name type="scientific">Sphingomonas natans</name>
    <dbReference type="NCBI Taxonomy" id="3063330"/>
    <lineage>
        <taxon>Bacteria</taxon>
        <taxon>Pseudomonadati</taxon>
        <taxon>Pseudomonadota</taxon>
        <taxon>Alphaproteobacteria</taxon>
        <taxon>Sphingomonadales</taxon>
        <taxon>Sphingomonadaceae</taxon>
        <taxon>Sphingomonas</taxon>
    </lineage>
</organism>
<dbReference type="EMBL" id="JAUOTP010000011">
    <property type="protein sequence ID" value="MDO6416657.1"/>
    <property type="molecule type" value="Genomic_DNA"/>
</dbReference>
<evidence type="ECO:0000313" key="4">
    <source>
        <dbReference type="Proteomes" id="UP001169764"/>
    </source>
</evidence>
<dbReference type="Proteomes" id="UP001169764">
    <property type="component" value="Unassembled WGS sequence"/>
</dbReference>
<comment type="caution">
    <text evidence="3">The sequence shown here is derived from an EMBL/GenBank/DDBJ whole genome shotgun (WGS) entry which is preliminary data.</text>
</comment>
<keyword evidence="2" id="KW-0732">Signal</keyword>
<gene>
    <name evidence="3" type="ORF">Q4F19_19895</name>
</gene>
<evidence type="ECO:0000313" key="3">
    <source>
        <dbReference type="EMBL" id="MDO6416657.1"/>
    </source>
</evidence>
<feature type="compositionally biased region" description="Polar residues" evidence="1">
    <location>
        <begin position="134"/>
        <end position="145"/>
    </location>
</feature>
<keyword evidence="4" id="KW-1185">Reference proteome</keyword>
<feature type="signal peptide" evidence="2">
    <location>
        <begin position="1"/>
        <end position="21"/>
    </location>
</feature>
<feature type="region of interest" description="Disordered" evidence="1">
    <location>
        <begin position="32"/>
        <end position="53"/>
    </location>
</feature>
<name>A0ABT8YE81_9SPHN</name>
<feature type="region of interest" description="Disordered" evidence="1">
    <location>
        <begin position="117"/>
        <end position="145"/>
    </location>
</feature>
<dbReference type="RefSeq" id="WP_303546382.1">
    <property type="nucleotide sequence ID" value="NZ_JAUOTP010000011.1"/>
</dbReference>
<feature type="chain" id="PRO_5047059501" description="Surface antigen" evidence="2">
    <location>
        <begin position="22"/>
        <end position="184"/>
    </location>
</feature>
<sequence>MRSLRFACAFAAIAVADPGSAQFGSFLRSITPPASSSTTTADSSGTCKQGQRSKGASMVGKMFGNATNRALGGTGLAQFVPIPEVAGVLSDAVACRLDQKEQRQAATATQTVVREGEIGTSSEWKSDSRAGVSGKSTLTARSEQADGTTCVQVTDVVIVEGEETTVPKKMCRAPGASGYTIATA</sequence>
<protein>
    <recommendedName>
        <fullName evidence="5">Surface antigen</fullName>
    </recommendedName>
</protein>
<evidence type="ECO:0008006" key="5">
    <source>
        <dbReference type="Google" id="ProtNLM"/>
    </source>
</evidence>
<accession>A0ABT8YE81</accession>
<feature type="compositionally biased region" description="Low complexity" evidence="1">
    <location>
        <begin position="32"/>
        <end position="46"/>
    </location>
</feature>
<evidence type="ECO:0000256" key="1">
    <source>
        <dbReference type="SAM" id="MobiDB-lite"/>
    </source>
</evidence>
<proteinExistence type="predicted"/>
<evidence type="ECO:0000256" key="2">
    <source>
        <dbReference type="SAM" id="SignalP"/>
    </source>
</evidence>